<dbReference type="GO" id="GO:0005886">
    <property type="term" value="C:plasma membrane"/>
    <property type="evidence" value="ECO:0007669"/>
    <property type="project" value="UniProtKB-SubCell"/>
</dbReference>
<dbReference type="Proteomes" id="UP000007967">
    <property type="component" value="Chromosome"/>
</dbReference>
<feature type="transmembrane region" description="Helical" evidence="9">
    <location>
        <begin position="483"/>
        <end position="514"/>
    </location>
</feature>
<feature type="transmembrane region" description="Helical" evidence="9">
    <location>
        <begin position="213"/>
        <end position="234"/>
    </location>
</feature>
<keyword evidence="7 9" id="KW-0472">Membrane</keyword>
<feature type="transmembrane region" description="Helical" evidence="9">
    <location>
        <begin position="189"/>
        <end position="207"/>
    </location>
</feature>
<name>D2Q261_KRIFD</name>
<feature type="transmembrane region" description="Helical" evidence="9">
    <location>
        <begin position="446"/>
        <end position="463"/>
    </location>
</feature>
<evidence type="ECO:0000313" key="11">
    <source>
        <dbReference type="Proteomes" id="UP000007967"/>
    </source>
</evidence>
<organism evidence="10 11">
    <name type="scientific">Kribbella flavida (strain DSM 17836 / JCM 10339 / NBRC 14399)</name>
    <dbReference type="NCBI Taxonomy" id="479435"/>
    <lineage>
        <taxon>Bacteria</taxon>
        <taxon>Bacillati</taxon>
        <taxon>Actinomycetota</taxon>
        <taxon>Actinomycetes</taxon>
        <taxon>Propionibacteriales</taxon>
        <taxon>Kribbellaceae</taxon>
        <taxon>Kribbella</taxon>
    </lineage>
</organism>
<evidence type="ECO:0000256" key="6">
    <source>
        <dbReference type="ARBA" id="ARBA00022989"/>
    </source>
</evidence>
<evidence type="ECO:0000256" key="3">
    <source>
        <dbReference type="ARBA" id="ARBA00022448"/>
    </source>
</evidence>
<keyword evidence="11" id="KW-1185">Reference proteome</keyword>
<reference evidence="10 11" key="2">
    <citation type="journal article" date="2010" name="Stand. Genomic Sci.">
        <title>Complete genome sequence of Kribbella flavida type strain (IFO 14399).</title>
        <authorList>
            <person name="Pukall R."/>
            <person name="Lapidus A."/>
            <person name="Glavina Del Rio T."/>
            <person name="Copeland A."/>
            <person name="Tice H."/>
            <person name="Cheng J.-F."/>
            <person name="Lucas S."/>
            <person name="Chen F."/>
            <person name="Nolan M."/>
            <person name="LaButti K."/>
            <person name="Pati A."/>
            <person name="Ivanova N."/>
            <person name="Mavrommatis K."/>
            <person name="Mikhailova N."/>
            <person name="Pitluck S."/>
            <person name="Bruce D."/>
            <person name="Goodwin L."/>
            <person name="Land M."/>
            <person name="Hauser L."/>
            <person name="Chang Y.-J."/>
            <person name="Jeffries C.D."/>
            <person name="Chen A."/>
            <person name="Palaniappan K."/>
            <person name="Chain P."/>
            <person name="Rohde M."/>
            <person name="Goeker M."/>
            <person name="Bristow J."/>
            <person name="Eisen J.A."/>
            <person name="Markowitz V."/>
            <person name="Hugenholtz P."/>
            <person name="Kyrpides N.C."/>
            <person name="Klenk H.-P."/>
            <person name="Brettin T."/>
        </authorList>
    </citation>
    <scope>NUCLEOTIDE SEQUENCE [LARGE SCALE GENOMIC DNA]</scope>
    <source>
        <strain evidence="11">DSM 17836 / JCM 10339 / NBRC 14399</strain>
    </source>
</reference>
<feature type="compositionally biased region" description="Basic and acidic residues" evidence="8">
    <location>
        <begin position="9"/>
        <end position="30"/>
    </location>
</feature>
<dbReference type="eggNOG" id="COG0628">
    <property type="taxonomic scope" value="Bacteria"/>
</dbReference>
<keyword evidence="3" id="KW-0813">Transport</keyword>
<dbReference type="EMBL" id="CP001736">
    <property type="protein sequence ID" value="ADB34007.1"/>
    <property type="molecule type" value="Genomic_DNA"/>
</dbReference>
<dbReference type="AlphaFoldDB" id="D2Q261"/>
<keyword evidence="5 9" id="KW-0812">Transmembrane</keyword>
<feature type="transmembrane region" description="Helical" evidence="9">
    <location>
        <begin position="330"/>
        <end position="350"/>
    </location>
</feature>
<comment type="similarity">
    <text evidence="2">Belongs to the autoinducer-2 exporter (AI-2E) (TC 2.A.86) family.</text>
</comment>
<feature type="compositionally biased region" description="Low complexity" evidence="8">
    <location>
        <begin position="88"/>
        <end position="98"/>
    </location>
</feature>
<evidence type="ECO:0008006" key="12">
    <source>
        <dbReference type="Google" id="ProtNLM"/>
    </source>
</evidence>
<evidence type="ECO:0000256" key="1">
    <source>
        <dbReference type="ARBA" id="ARBA00004651"/>
    </source>
</evidence>
<evidence type="ECO:0000256" key="9">
    <source>
        <dbReference type="SAM" id="Phobius"/>
    </source>
</evidence>
<evidence type="ECO:0000256" key="4">
    <source>
        <dbReference type="ARBA" id="ARBA00022475"/>
    </source>
</evidence>
<dbReference type="Pfam" id="PF01594">
    <property type="entry name" value="AI-2E_transport"/>
    <property type="match status" value="1"/>
</dbReference>
<evidence type="ECO:0000313" key="10">
    <source>
        <dbReference type="EMBL" id="ADB34007.1"/>
    </source>
</evidence>
<feature type="region of interest" description="Disordered" evidence="8">
    <location>
        <begin position="81"/>
        <end position="122"/>
    </location>
</feature>
<keyword evidence="6 9" id="KW-1133">Transmembrane helix</keyword>
<dbReference type="GO" id="GO:0055085">
    <property type="term" value="P:transmembrane transport"/>
    <property type="evidence" value="ECO:0007669"/>
    <property type="project" value="TreeGrafter"/>
</dbReference>
<sequence>MTPAGDNNSTDRPDPEPQADSRPDSTDARPDTGATADAGTAHAGDARAAGEASVPGAGGEVAGDDRARLAAVEAAAREAKGAAEEAEAAAAEAEGSSVKADESADEAEVAAHEANSSAGNAETAADQALVSASRAVASASRARSSAVQAEVAADRSDRDDNVAGQLLMDERHPDDGMGRPGPPIRRSNPFVFGFFAALGVLVAWGLWNALGQARSVLILLVVSLFIAVGLNPLVEWFMRRGLNRGLSVGVVFLLMILAVAGVGFAIVPVVTDQINGLIRNAPEWLDLLTKSRTLNELNERYQFIQKAQDYVQDPALAQRAFGGILGVGKVVANALFSGFTILILTLYFLASLPSVKRAAYSLVPASRRTRVSILGDEVLGRVGGYVSGQFLVALCAGVVMFVFLQIVGLRDYAVALAIVVMFTAFIPMVGGLIGVVLVAAIGFTDGLWVGIACLAYGVIYQQVENYVVAPRIMRRAVDIPGAVTVIAALLGGALLGVVGALLAIPTAAAILLIVREVWVRKADAS</sequence>
<evidence type="ECO:0000256" key="2">
    <source>
        <dbReference type="ARBA" id="ARBA00009773"/>
    </source>
</evidence>
<proteinExistence type="inferred from homology"/>
<dbReference type="PANTHER" id="PTHR21716">
    <property type="entry name" value="TRANSMEMBRANE PROTEIN"/>
    <property type="match status" value="1"/>
</dbReference>
<feature type="transmembrane region" description="Helical" evidence="9">
    <location>
        <begin position="246"/>
        <end position="267"/>
    </location>
</feature>
<feature type="transmembrane region" description="Helical" evidence="9">
    <location>
        <begin position="414"/>
        <end position="439"/>
    </location>
</feature>
<evidence type="ECO:0000256" key="5">
    <source>
        <dbReference type="ARBA" id="ARBA00022692"/>
    </source>
</evidence>
<gene>
    <name evidence="10" type="ordered locus">Kfla_4991</name>
</gene>
<reference evidence="11" key="1">
    <citation type="submission" date="2009-09" db="EMBL/GenBank/DDBJ databases">
        <title>The complete genome of Kribbella flavida DSM 17836.</title>
        <authorList>
            <consortium name="US DOE Joint Genome Institute (JGI-PGF)"/>
            <person name="Lucas S."/>
            <person name="Copeland A."/>
            <person name="Lapidus A."/>
            <person name="Glavina del Rio T."/>
            <person name="Dalin E."/>
            <person name="Tice H."/>
            <person name="Bruce D."/>
            <person name="Goodwin L."/>
            <person name="Pitluck S."/>
            <person name="Kyrpides N."/>
            <person name="Mavromatis K."/>
            <person name="Ivanova N."/>
            <person name="Saunders E."/>
            <person name="Brettin T."/>
            <person name="Detter J.C."/>
            <person name="Han C."/>
            <person name="Larimer F."/>
            <person name="Land M."/>
            <person name="Hauser L."/>
            <person name="Markowitz V."/>
            <person name="Cheng J.-F."/>
            <person name="Hugenholtz P."/>
            <person name="Woyke T."/>
            <person name="Wu D."/>
            <person name="Pukall R."/>
            <person name="Klenk H.-P."/>
            <person name="Eisen J.A."/>
        </authorList>
    </citation>
    <scope>NUCLEOTIDE SEQUENCE [LARGE SCALE GENOMIC DNA]</scope>
    <source>
        <strain evidence="11">DSM 17836 / JCM 10339 / NBRC 14399</strain>
    </source>
</reference>
<dbReference type="STRING" id="479435.Kfla_4991"/>
<evidence type="ECO:0000256" key="7">
    <source>
        <dbReference type="ARBA" id="ARBA00023136"/>
    </source>
</evidence>
<keyword evidence="4" id="KW-1003">Cell membrane</keyword>
<dbReference type="KEGG" id="kfl:Kfla_4991"/>
<evidence type="ECO:0000256" key="8">
    <source>
        <dbReference type="SAM" id="MobiDB-lite"/>
    </source>
</evidence>
<accession>D2Q261</accession>
<dbReference type="HOGENOM" id="CLU_031275_6_1_11"/>
<dbReference type="PANTHER" id="PTHR21716:SF53">
    <property type="entry name" value="PERMEASE PERM-RELATED"/>
    <property type="match status" value="1"/>
</dbReference>
<feature type="compositionally biased region" description="Low complexity" evidence="8">
    <location>
        <begin position="31"/>
        <end position="52"/>
    </location>
</feature>
<feature type="transmembrane region" description="Helical" evidence="9">
    <location>
        <begin position="390"/>
        <end position="408"/>
    </location>
</feature>
<comment type="subcellular location">
    <subcellularLocation>
        <location evidence="1">Cell membrane</location>
        <topology evidence="1">Multi-pass membrane protein</topology>
    </subcellularLocation>
</comment>
<protein>
    <recommendedName>
        <fullName evidence="12">Permease</fullName>
    </recommendedName>
</protein>
<dbReference type="InterPro" id="IPR002549">
    <property type="entry name" value="AI-2E-like"/>
</dbReference>
<feature type="region of interest" description="Disordered" evidence="8">
    <location>
        <begin position="1"/>
        <end position="62"/>
    </location>
</feature>